<evidence type="ECO:0000313" key="13">
    <source>
        <dbReference type="Proteomes" id="UP000189545"/>
    </source>
</evidence>
<dbReference type="GO" id="GO:0034220">
    <property type="term" value="P:monoatomic ion transmembrane transport"/>
    <property type="evidence" value="ECO:0007669"/>
    <property type="project" value="InterPro"/>
</dbReference>
<evidence type="ECO:0000256" key="7">
    <source>
        <dbReference type="ARBA" id="ARBA00023114"/>
    </source>
</evidence>
<dbReference type="PANTHER" id="PTHR34501:SF2">
    <property type="entry name" value="OUTER MEMBRANE PORIN F-RELATED"/>
    <property type="match status" value="1"/>
</dbReference>
<dbReference type="AlphaFoldDB" id="A0A1S6HK52"/>
<evidence type="ECO:0000256" key="10">
    <source>
        <dbReference type="SAM" id="SignalP"/>
    </source>
</evidence>
<dbReference type="InterPro" id="IPR001702">
    <property type="entry name" value="Porin_Gram-ve"/>
</dbReference>
<dbReference type="PANTHER" id="PTHR34501">
    <property type="entry name" value="PROTEIN YDDL-RELATED"/>
    <property type="match status" value="1"/>
</dbReference>
<dbReference type="Pfam" id="PF13609">
    <property type="entry name" value="Porin_4"/>
    <property type="match status" value="1"/>
</dbReference>
<keyword evidence="8" id="KW-0472">Membrane</keyword>
<dbReference type="GO" id="GO:0046930">
    <property type="term" value="C:pore complex"/>
    <property type="evidence" value="ECO:0007669"/>
    <property type="project" value="UniProtKB-KW"/>
</dbReference>
<dbReference type="InterPro" id="IPR002299">
    <property type="entry name" value="Porin_Neis"/>
</dbReference>
<dbReference type="GO" id="GO:0015288">
    <property type="term" value="F:porin activity"/>
    <property type="evidence" value="ECO:0007669"/>
    <property type="project" value="UniProtKB-KW"/>
</dbReference>
<feature type="chain" id="PRO_5013137013" evidence="10">
    <location>
        <begin position="25"/>
        <end position="357"/>
    </location>
</feature>
<evidence type="ECO:0000256" key="8">
    <source>
        <dbReference type="ARBA" id="ARBA00023136"/>
    </source>
</evidence>
<dbReference type="PRINTS" id="PR00184">
    <property type="entry name" value="NEISSPPORIN"/>
</dbReference>
<dbReference type="KEGG" id="spsw:Sps_00698"/>
<evidence type="ECO:0000256" key="3">
    <source>
        <dbReference type="ARBA" id="ARBA00022452"/>
    </source>
</evidence>
<keyword evidence="4" id="KW-0812">Transmembrane</keyword>
<keyword evidence="5 10" id="KW-0732">Signal</keyword>
<dbReference type="GO" id="GO:0009279">
    <property type="term" value="C:cell outer membrane"/>
    <property type="evidence" value="ECO:0007669"/>
    <property type="project" value="UniProtKB-SubCell"/>
</dbReference>
<evidence type="ECO:0000259" key="11">
    <source>
        <dbReference type="Pfam" id="PF13609"/>
    </source>
</evidence>
<keyword evidence="13" id="KW-1185">Reference proteome</keyword>
<protein>
    <submittedName>
        <fullName evidence="12">Outer membrane protein (Porin)</fullName>
    </submittedName>
</protein>
<keyword evidence="6" id="KW-0406">Ion transport</keyword>
<evidence type="ECO:0000256" key="4">
    <source>
        <dbReference type="ARBA" id="ARBA00022692"/>
    </source>
</evidence>
<evidence type="ECO:0000256" key="2">
    <source>
        <dbReference type="ARBA" id="ARBA00022448"/>
    </source>
</evidence>
<evidence type="ECO:0000256" key="1">
    <source>
        <dbReference type="ARBA" id="ARBA00004571"/>
    </source>
</evidence>
<keyword evidence="2" id="KW-0813">Transport</keyword>
<gene>
    <name evidence="12" type="ORF">Sps_00698</name>
</gene>
<dbReference type="InterPro" id="IPR050298">
    <property type="entry name" value="Gram-neg_bact_OMP"/>
</dbReference>
<feature type="domain" description="Porin" evidence="11">
    <location>
        <begin position="59"/>
        <end position="337"/>
    </location>
</feature>
<evidence type="ECO:0000256" key="6">
    <source>
        <dbReference type="ARBA" id="ARBA00023065"/>
    </source>
</evidence>
<dbReference type="InterPro" id="IPR023614">
    <property type="entry name" value="Porin_dom_sf"/>
</dbReference>
<feature type="signal peptide" evidence="10">
    <location>
        <begin position="1"/>
        <end position="24"/>
    </location>
</feature>
<dbReference type="EMBL" id="CP014782">
    <property type="protein sequence ID" value="AQS35892.1"/>
    <property type="molecule type" value="Genomic_DNA"/>
</dbReference>
<dbReference type="STRING" id="225848.Sps_00698"/>
<dbReference type="PRINTS" id="PR00182">
    <property type="entry name" value="ECOLNEIPORIN"/>
</dbReference>
<organism evidence="12 13">
    <name type="scientific">Shewanella psychrophila</name>
    <dbReference type="NCBI Taxonomy" id="225848"/>
    <lineage>
        <taxon>Bacteria</taxon>
        <taxon>Pseudomonadati</taxon>
        <taxon>Pseudomonadota</taxon>
        <taxon>Gammaproteobacteria</taxon>
        <taxon>Alteromonadales</taxon>
        <taxon>Shewanellaceae</taxon>
        <taxon>Shewanella</taxon>
    </lineage>
</organism>
<evidence type="ECO:0000313" key="12">
    <source>
        <dbReference type="EMBL" id="AQS35892.1"/>
    </source>
</evidence>
<dbReference type="InterPro" id="IPR033900">
    <property type="entry name" value="Gram_neg_porin_domain"/>
</dbReference>
<dbReference type="Proteomes" id="UP000189545">
    <property type="component" value="Chromosome"/>
</dbReference>
<keyword evidence="3" id="KW-1134">Transmembrane beta strand</keyword>
<keyword evidence="7" id="KW-0626">Porin</keyword>
<evidence type="ECO:0000256" key="5">
    <source>
        <dbReference type="ARBA" id="ARBA00022729"/>
    </source>
</evidence>
<accession>A0A1S6HK52</accession>
<name>A0A1S6HK52_9GAMM</name>
<dbReference type="Gene3D" id="2.40.160.10">
    <property type="entry name" value="Porin"/>
    <property type="match status" value="1"/>
</dbReference>
<sequence>MRNIKSKTVLLPLIIALPTFGLQANDEDVSREALQTELNQIRLRLATLEEQEKADANASGQTESMSNSINFYGSLRPTFGVTMSGSDDTWDVGDALSRIGIAAEQELGHGLTGFARGEFKVNIEGNGDFGEARKAYVGIKGGFGRVAIGKQSSTQYRFIAEPVDIFNRAATPLAYDSASPFRVNNLVTYRKDLGDFSFSVDSQFDGDKDANASDFFNTGLAYNSDLLRAAVAYYSKELDDGKEETAYGVSLFKSLGDLYLAAAYQDRDVDNVSGSTLDLVGAYAITEIYKLKLGASNFDDGIDDISSGNYKAYNTTLEWQGTADFRLFLEYQKTDFEHRDADDSIMVGMRYDFDYKF</sequence>
<proteinExistence type="predicted"/>
<dbReference type="OrthoDB" id="784582at2"/>
<dbReference type="SUPFAM" id="SSF56935">
    <property type="entry name" value="Porins"/>
    <property type="match status" value="1"/>
</dbReference>
<keyword evidence="9" id="KW-0998">Cell outer membrane</keyword>
<comment type="subcellular location">
    <subcellularLocation>
        <location evidence="1">Cell outer membrane</location>
        <topology evidence="1">Multi-pass membrane protein</topology>
    </subcellularLocation>
</comment>
<dbReference type="CDD" id="cd00342">
    <property type="entry name" value="gram_neg_porins"/>
    <property type="match status" value="1"/>
</dbReference>
<evidence type="ECO:0000256" key="9">
    <source>
        <dbReference type="ARBA" id="ARBA00023237"/>
    </source>
</evidence>
<reference evidence="12 13" key="1">
    <citation type="submission" date="2016-03" db="EMBL/GenBank/DDBJ databases">
        <title>Complete genome sequence of Shewanella psychrophila WP2, a deep sea bacterium isolated from west Pacific sediment.</title>
        <authorList>
            <person name="Xu G."/>
            <person name="Jian H."/>
        </authorList>
    </citation>
    <scope>NUCLEOTIDE SEQUENCE [LARGE SCALE GENOMIC DNA]</scope>
    <source>
        <strain evidence="12 13">WP2</strain>
    </source>
</reference>
<dbReference type="RefSeq" id="WP_077751244.1">
    <property type="nucleotide sequence ID" value="NZ_CP014782.1"/>
</dbReference>